<dbReference type="RefSeq" id="WP_329775219.1">
    <property type="nucleotide sequence ID" value="NZ_JAYDYW010000006.1"/>
</dbReference>
<comment type="caution">
    <text evidence="1">The sequence shown here is derived from an EMBL/GenBank/DDBJ whole genome shotgun (WGS) entry which is preliminary data.</text>
</comment>
<name>A0ABU7G3N3_9ALTE</name>
<reference evidence="2" key="1">
    <citation type="submission" date="2023-07" db="EMBL/GenBank/DDBJ databases">
        <title>Draft genome sequence of Agarivorans aestuarii strain ZMCS4, a CAZymes producing bacteria isolated from the marine brown algae Clodostephus spongiosus.</title>
        <authorList>
            <person name="Lorente B."/>
            <person name="Cabral C."/>
            <person name="Frias J."/>
            <person name="Faria J."/>
            <person name="Toubarro D."/>
        </authorList>
    </citation>
    <scope>NUCLEOTIDE SEQUENCE [LARGE SCALE GENOMIC DNA]</scope>
    <source>
        <strain evidence="2">ZMCS4</strain>
    </source>
</reference>
<organism evidence="1 2">
    <name type="scientific">Agarivorans aestuarii</name>
    <dbReference type="NCBI Taxonomy" id="1563703"/>
    <lineage>
        <taxon>Bacteria</taxon>
        <taxon>Pseudomonadati</taxon>
        <taxon>Pseudomonadota</taxon>
        <taxon>Gammaproteobacteria</taxon>
        <taxon>Alteromonadales</taxon>
        <taxon>Alteromonadaceae</taxon>
        <taxon>Agarivorans</taxon>
    </lineage>
</organism>
<protein>
    <submittedName>
        <fullName evidence="1">Uncharacterized protein</fullName>
    </submittedName>
</protein>
<gene>
    <name evidence="1" type="ORF">SNR37_003436</name>
</gene>
<accession>A0ABU7G3N3</accession>
<dbReference type="EMBL" id="JAYDYW010000006">
    <property type="protein sequence ID" value="MEE1674008.1"/>
    <property type="molecule type" value="Genomic_DNA"/>
</dbReference>
<proteinExistence type="predicted"/>
<dbReference type="Proteomes" id="UP001310248">
    <property type="component" value="Unassembled WGS sequence"/>
</dbReference>
<sequence>MNALIRPHTFFGKPYFEVLLNNEISKPKTVIKAFIDKYEINQGKDFCDEMKRKKSGFFQAK</sequence>
<keyword evidence="2" id="KW-1185">Reference proteome</keyword>
<evidence type="ECO:0000313" key="1">
    <source>
        <dbReference type="EMBL" id="MEE1674008.1"/>
    </source>
</evidence>
<evidence type="ECO:0000313" key="2">
    <source>
        <dbReference type="Proteomes" id="UP001310248"/>
    </source>
</evidence>